<evidence type="ECO:0000313" key="2">
    <source>
        <dbReference type="Proteomes" id="UP001139028"/>
    </source>
</evidence>
<dbReference type="AlphaFoldDB" id="A0A9X2EW56"/>
<sequence>MAKLLAIVEVEKSRSIRCCAEGCNRPVYKRIHVIEEDDRSIQVLGSKCYGILYKGQLSSEAVYTADCSRKLTEEERRLLVENTEQLIKAFHQERKSILNKSAQEQQRRPVAAKQDFGKQVDNHGRTVKCHFCGELMITQLPHTPAIGFKCQQCKANDVTASLATRRKNALRRSKLLTSKK</sequence>
<reference evidence="1" key="1">
    <citation type="journal article" date="2022" name="Arch. Microbiol.">
        <title>Microbulbifer okhotskensis sp. nov., isolated from a deep bottom sediment of the Okhotsk Sea.</title>
        <authorList>
            <person name="Romanenko L."/>
            <person name="Kurilenko V."/>
            <person name="Otstavnykh N."/>
            <person name="Velansky P."/>
            <person name="Isaeva M."/>
            <person name="Mikhailov V."/>
        </authorList>
    </citation>
    <scope>NUCLEOTIDE SEQUENCE</scope>
    <source>
        <strain evidence="1">OS29</strain>
    </source>
</reference>
<dbReference type="Proteomes" id="UP001139028">
    <property type="component" value="Unassembled WGS sequence"/>
</dbReference>
<dbReference type="RefSeq" id="WP_252473284.1">
    <property type="nucleotide sequence ID" value="NZ_JALBWM010000334.1"/>
</dbReference>
<dbReference type="EMBL" id="JALBWM010000334">
    <property type="protein sequence ID" value="MCO1337073.1"/>
    <property type="molecule type" value="Genomic_DNA"/>
</dbReference>
<accession>A0A9X2EW56</accession>
<evidence type="ECO:0000313" key="1">
    <source>
        <dbReference type="EMBL" id="MCO1337073.1"/>
    </source>
</evidence>
<proteinExistence type="predicted"/>
<name>A0A9X2EW56_9GAMM</name>
<protein>
    <submittedName>
        <fullName evidence="1">Uncharacterized protein</fullName>
    </submittedName>
</protein>
<organism evidence="1 2">
    <name type="scientific">Microbulbifer okhotskensis</name>
    <dbReference type="NCBI Taxonomy" id="2926617"/>
    <lineage>
        <taxon>Bacteria</taxon>
        <taxon>Pseudomonadati</taxon>
        <taxon>Pseudomonadota</taxon>
        <taxon>Gammaproteobacteria</taxon>
        <taxon>Cellvibrionales</taxon>
        <taxon>Microbulbiferaceae</taxon>
        <taxon>Microbulbifer</taxon>
    </lineage>
</organism>
<comment type="caution">
    <text evidence="1">The sequence shown here is derived from an EMBL/GenBank/DDBJ whole genome shotgun (WGS) entry which is preliminary data.</text>
</comment>
<keyword evidence="2" id="KW-1185">Reference proteome</keyword>
<gene>
    <name evidence="1" type="ORF">MO867_22375</name>
</gene>